<accession>A0A270B6A0</accession>
<keyword evidence="2" id="KW-1185">Reference proteome</keyword>
<evidence type="ECO:0000313" key="1">
    <source>
        <dbReference type="EMBL" id="PAL20555.1"/>
    </source>
</evidence>
<dbReference type="OrthoDB" id="5541002at2"/>
<proteinExistence type="predicted"/>
<dbReference type="AlphaFoldDB" id="A0A270B6A0"/>
<dbReference type="Proteomes" id="UP000216033">
    <property type="component" value="Unassembled WGS sequence"/>
</dbReference>
<comment type="caution">
    <text evidence="1">The sequence shown here is derived from an EMBL/GenBank/DDBJ whole genome shotgun (WGS) entry which is preliminary data.</text>
</comment>
<reference evidence="1 2" key="1">
    <citation type="submission" date="2017-04" db="EMBL/GenBank/DDBJ databases">
        <title>Kefir bacterial isolates.</title>
        <authorList>
            <person name="Kim Y."/>
            <person name="Blasche S."/>
            <person name="Patil K.R."/>
        </authorList>
    </citation>
    <scope>NUCLEOTIDE SEQUENCE [LARGE SCALE GENOMIC DNA]</scope>
    <source>
        <strain evidence="1 2">KR-2</strain>
    </source>
</reference>
<evidence type="ECO:0000313" key="2">
    <source>
        <dbReference type="Proteomes" id="UP000216033"/>
    </source>
</evidence>
<protein>
    <submittedName>
        <fullName evidence="1">Uncharacterized protein</fullName>
    </submittedName>
</protein>
<name>A0A270B6A0_9PROT</name>
<sequence length="174" mass="20146">MTQGISFLKMRLPLIEEADLTATQYDSAEEKAKLGNAILGFIAKGMPHQSWNKRLYRRVSNMWGFIAHYNRECFGARYFNSTEGRISFLETIERAGCHGSPRWTWCDVEAIIQRRVRDARLSDAYRLQERQDIEHHERAQLAFLMAKYHTGPETSSTPVIAQPQPCRSRQLSLI</sequence>
<organism evidence="1 2">
    <name type="scientific">Acetobacter syzygii</name>
    <dbReference type="NCBI Taxonomy" id="146476"/>
    <lineage>
        <taxon>Bacteria</taxon>
        <taxon>Pseudomonadati</taxon>
        <taxon>Pseudomonadota</taxon>
        <taxon>Alphaproteobacteria</taxon>
        <taxon>Acetobacterales</taxon>
        <taxon>Acetobacteraceae</taxon>
        <taxon>Acetobacter</taxon>
    </lineage>
</organism>
<dbReference type="RefSeq" id="WP_095352005.1">
    <property type="nucleotide sequence ID" value="NZ_JABUNT010000025.1"/>
</dbReference>
<gene>
    <name evidence="1" type="ORF">B9K05_12980</name>
</gene>
<dbReference type="EMBL" id="NDFP01000021">
    <property type="protein sequence ID" value="PAL20555.1"/>
    <property type="molecule type" value="Genomic_DNA"/>
</dbReference>